<reference evidence="2 3" key="1">
    <citation type="journal article" date="2014" name="Int. J. Syst. Evol. Microbiol.">
        <title>Complete genome sequence of Corynebacterium casei LMG S-19264T (=DSM 44701T), isolated from a smear-ripened cheese.</title>
        <authorList>
            <consortium name="US DOE Joint Genome Institute (JGI-PGF)"/>
            <person name="Walter F."/>
            <person name="Albersmeier A."/>
            <person name="Kalinowski J."/>
            <person name="Ruckert C."/>
        </authorList>
    </citation>
    <scope>NUCLEOTIDE SEQUENCE [LARGE SCALE GENOMIC DNA]</scope>
    <source>
        <strain evidence="2 3">KCTC 12866</strain>
    </source>
</reference>
<dbReference type="EMBL" id="BMXF01000001">
    <property type="protein sequence ID" value="GHB53685.1"/>
    <property type="molecule type" value="Genomic_DNA"/>
</dbReference>
<comment type="caution">
    <text evidence="2">The sequence shown here is derived from an EMBL/GenBank/DDBJ whole genome shotgun (WGS) entry which is preliminary data.</text>
</comment>
<evidence type="ECO:0000259" key="1">
    <source>
        <dbReference type="Pfam" id="PF13648"/>
    </source>
</evidence>
<dbReference type="Proteomes" id="UP000598271">
    <property type="component" value="Unassembled WGS sequence"/>
</dbReference>
<gene>
    <name evidence="2" type="ORF">GCM10007390_03160</name>
</gene>
<keyword evidence="3" id="KW-1185">Reference proteome</keyword>
<evidence type="ECO:0000313" key="3">
    <source>
        <dbReference type="Proteomes" id="UP000598271"/>
    </source>
</evidence>
<protein>
    <recommendedName>
        <fullName evidence="1">Lipocalin-like domain-containing protein</fullName>
    </recommendedName>
</protein>
<evidence type="ECO:0000313" key="2">
    <source>
        <dbReference type="EMBL" id="GHB53685.1"/>
    </source>
</evidence>
<accession>A0A8J3D1I3</accession>
<proteinExistence type="predicted"/>
<dbReference type="Pfam" id="PF13648">
    <property type="entry name" value="Lipocalin_4"/>
    <property type="match status" value="1"/>
</dbReference>
<name>A0A8J3D1I3_9BACT</name>
<organism evidence="2 3">
    <name type="scientific">Persicitalea jodogahamensis</name>
    <dbReference type="NCBI Taxonomy" id="402147"/>
    <lineage>
        <taxon>Bacteria</taxon>
        <taxon>Pseudomonadati</taxon>
        <taxon>Bacteroidota</taxon>
        <taxon>Cytophagia</taxon>
        <taxon>Cytophagales</taxon>
        <taxon>Spirosomataceae</taxon>
        <taxon>Persicitalea</taxon>
    </lineage>
</organism>
<dbReference type="AlphaFoldDB" id="A0A8J3D1I3"/>
<feature type="domain" description="Lipocalin-like" evidence="1">
    <location>
        <begin position="44"/>
        <end position="144"/>
    </location>
</feature>
<dbReference type="InterPro" id="IPR024311">
    <property type="entry name" value="Lipocalin-like"/>
</dbReference>
<dbReference type="RefSeq" id="WP_189562605.1">
    <property type="nucleotide sequence ID" value="NZ_BMXF01000001.1"/>
</dbReference>
<dbReference type="PROSITE" id="PS51257">
    <property type="entry name" value="PROKAR_LIPOPROTEIN"/>
    <property type="match status" value="1"/>
</dbReference>
<sequence length="166" mass="17990">MKIFRSTAPYSVAKYLAVVTFVLTSLISCKKDSDPSPGGKDGVSGNWQISAMTVTPPIDGISDYLAFLNALLGSDCLTKITFIFKADGTMDGNVPQACQANDPTESVGLDEKSTWKVQDKKIVITNGSDVSAYDLEVNETTMEWSIAELDPDDGKTYTTTIVFKRV</sequence>